<comment type="caution">
    <text evidence="5">The sequence shown here is derived from an EMBL/GenBank/DDBJ whole genome shotgun (WGS) entry which is preliminary data.</text>
</comment>
<keyword evidence="3" id="KW-0949">S-adenosyl-L-methionine</keyword>
<accession>A0A317UYQ5</accession>
<organism evidence="5 6">
    <name type="scientific">Aspergillus heteromorphus CBS 117.55</name>
    <dbReference type="NCBI Taxonomy" id="1448321"/>
    <lineage>
        <taxon>Eukaryota</taxon>
        <taxon>Fungi</taxon>
        <taxon>Dikarya</taxon>
        <taxon>Ascomycota</taxon>
        <taxon>Pezizomycotina</taxon>
        <taxon>Eurotiomycetes</taxon>
        <taxon>Eurotiomycetidae</taxon>
        <taxon>Eurotiales</taxon>
        <taxon>Aspergillaceae</taxon>
        <taxon>Aspergillus</taxon>
        <taxon>Aspergillus subgen. Circumdati</taxon>
    </lineage>
</organism>
<dbReference type="GO" id="GO:0016740">
    <property type="term" value="F:transferase activity"/>
    <property type="evidence" value="ECO:0007669"/>
    <property type="project" value="UniProtKB-KW"/>
</dbReference>
<evidence type="ECO:0008006" key="7">
    <source>
        <dbReference type="Google" id="ProtNLM"/>
    </source>
</evidence>
<evidence type="ECO:0000313" key="5">
    <source>
        <dbReference type="EMBL" id="PWY66736.1"/>
    </source>
</evidence>
<reference evidence="5 6" key="1">
    <citation type="submission" date="2016-12" db="EMBL/GenBank/DDBJ databases">
        <title>The genomes of Aspergillus section Nigri reveals drivers in fungal speciation.</title>
        <authorList>
            <consortium name="DOE Joint Genome Institute"/>
            <person name="Vesth T.C."/>
            <person name="Nybo J."/>
            <person name="Theobald S."/>
            <person name="Brandl J."/>
            <person name="Frisvad J.C."/>
            <person name="Nielsen K.F."/>
            <person name="Lyhne E.K."/>
            <person name="Kogle M.E."/>
            <person name="Kuo A."/>
            <person name="Riley R."/>
            <person name="Clum A."/>
            <person name="Nolan M."/>
            <person name="Lipzen A."/>
            <person name="Salamov A."/>
            <person name="Henrissat B."/>
            <person name="Wiebenga A."/>
            <person name="De Vries R.P."/>
            <person name="Grigoriev I.V."/>
            <person name="Mortensen U.H."/>
            <person name="Andersen M.R."/>
            <person name="Baker S.E."/>
        </authorList>
    </citation>
    <scope>NUCLEOTIDE SEQUENCE [LARGE SCALE GENOMIC DNA]</scope>
    <source>
        <strain evidence="5 6">CBS 117.55</strain>
    </source>
</reference>
<dbReference type="SUPFAM" id="SSF53335">
    <property type="entry name" value="S-adenosyl-L-methionine-dependent methyltransferases"/>
    <property type="match status" value="1"/>
</dbReference>
<sequence>MDEPSPIFIDVKDIPAPEREFLETYSRIPPEEVIPHVIAIRNEAFAIYPWPCIGQLHFLYFTLANSQFYPALLARLTSTSTSTSPPPSLLDVGCCFGQDLRKLIVDGVSPSQIAGLDLAPAFNTLGYKLFRDDVPRDGRPALQFDFYPRDILDDTADWTPIAKRFDVIHTAHFLHIWDWDTQVKVACRLVSFLKPQAGNSIVGTLLATEGEEGAEGKVLERFDRKGQYFRHDLSSFDRFWGVVGESVGIKLGVQASFAKIDLPEDLKGAAWAHSGMGSIEFQVTMV</sequence>
<dbReference type="InterPro" id="IPR051654">
    <property type="entry name" value="Meroterpenoid_MTases"/>
</dbReference>
<dbReference type="Gene3D" id="3.40.50.150">
    <property type="entry name" value="Vaccinia Virus protein VP39"/>
    <property type="match status" value="1"/>
</dbReference>
<proteinExistence type="inferred from homology"/>
<protein>
    <recommendedName>
        <fullName evidence="7">Methyltransferase domain-containing protein</fullName>
    </recommendedName>
</protein>
<evidence type="ECO:0000256" key="2">
    <source>
        <dbReference type="ARBA" id="ARBA00022679"/>
    </source>
</evidence>
<dbReference type="RefSeq" id="XP_025394866.1">
    <property type="nucleotide sequence ID" value="XM_025546166.1"/>
</dbReference>
<dbReference type="Proteomes" id="UP000247233">
    <property type="component" value="Unassembled WGS sequence"/>
</dbReference>
<keyword evidence="2" id="KW-0808">Transferase</keyword>
<gene>
    <name evidence="5" type="ORF">BO70DRAFT_390581</name>
</gene>
<dbReference type="GeneID" id="37068403"/>
<dbReference type="EMBL" id="MSFL01000043">
    <property type="protein sequence ID" value="PWY66736.1"/>
    <property type="molecule type" value="Genomic_DNA"/>
</dbReference>
<dbReference type="AlphaFoldDB" id="A0A317UYQ5"/>
<evidence type="ECO:0000256" key="3">
    <source>
        <dbReference type="ARBA" id="ARBA00022691"/>
    </source>
</evidence>
<dbReference type="InterPro" id="IPR029063">
    <property type="entry name" value="SAM-dependent_MTases_sf"/>
</dbReference>
<dbReference type="STRING" id="1448321.A0A317UYQ5"/>
<dbReference type="OrthoDB" id="2094832at2759"/>
<keyword evidence="6" id="KW-1185">Reference proteome</keyword>
<evidence type="ECO:0000313" key="6">
    <source>
        <dbReference type="Proteomes" id="UP000247233"/>
    </source>
</evidence>
<name>A0A317UYQ5_9EURO</name>
<comment type="similarity">
    <text evidence="4">Belongs to the class I-like SAM-binding methyltransferase superfamily.</text>
</comment>
<comment type="pathway">
    <text evidence="1">Secondary metabolite biosynthesis.</text>
</comment>
<dbReference type="VEuPathDB" id="FungiDB:BO70DRAFT_390581"/>
<evidence type="ECO:0000256" key="1">
    <source>
        <dbReference type="ARBA" id="ARBA00005179"/>
    </source>
</evidence>
<evidence type="ECO:0000256" key="4">
    <source>
        <dbReference type="ARBA" id="ARBA00038314"/>
    </source>
</evidence>
<dbReference type="PANTHER" id="PTHR35897:SF1">
    <property type="entry name" value="METHYLTRANSFERASE AUSD"/>
    <property type="match status" value="1"/>
</dbReference>
<dbReference type="PANTHER" id="PTHR35897">
    <property type="entry name" value="METHYLTRANSFERASE AUSD"/>
    <property type="match status" value="1"/>
</dbReference>